<dbReference type="Gene3D" id="3.40.50.200">
    <property type="entry name" value="Peptidase S8/S53 domain"/>
    <property type="match status" value="1"/>
</dbReference>
<feature type="active site" description="Charge relay system" evidence="5">
    <location>
        <position position="9"/>
    </location>
</feature>
<dbReference type="EMBL" id="JAQMLA010000070">
    <property type="protein sequence ID" value="MDB8688225.1"/>
    <property type="molecule type" value="Genomic_DNA"/>
</dbReference>
<feature type="active site" description="Charge relay system" evidence="5">
    <location>
        <position position="178"/>
    </location>
</feature>
<evidence type="ECO:0000313" key="8">
    <source>
        <dbReference type="Proteomes" id="UP001212160"/>
    </source>
</evidence>
<evidence type="ECO:0000313" key="7">
    <source>
        <dbReference type="EMBL" id="MDB8688225.1"/>
    </source>
</evidence>
<dbReference type="PANTHER" id="PTHR43806">
    <property type="entry name" value="PEPTIDASE S8"/>
    <property type="match status" value="1"/>
</dbReference>
<comment type="similarity">
    <text evidence="1 5">Belongs to the peptidase S8 family.</text>
</comment>
<organism evidence="7 8">
    <name type="scientific">Mediterraneibacter gnavus</name>
    <name type="common">Ruminococcus gnavus</name>
    <dbReference type="NCBI Taxonomy" id="33038"/>
    <lineage>
        <taxon>Bacteria</taxon>
        <taxon>Bacillati</taxon>
        <taxon>Bacillota</taxon>
        <taxon>Clostridia</taxon>
        <taxon>Lachnospirales</taxon>
        <taxon>Lachnospiraceae</taxon>
        <taxon>Mediterraneibacter</taxon>
    </lineage>
</organism>
<dbReference type="PANTHER" id="PTHR43806:SF11">
    <property type="entry name" value="CEREVISIN-RELATED"/>
    <property type="match status" value="1"/>
</dbReference>
<evidence type="ECO:0000256" key="5">
    <source>
        <dbReference type="PROSITE-ProRule" id="PRU01240"/>
    </source>
</evidence>
<dbReference type="GO" id="GO:0006508">
    <property type="term" value="P:proteolysis"/>
    <property type="evidence" value="ECO:0007669"/>
    <property type="project" value="UniProtKB-KW"/>
</dbReference>
<dbReference type="Pfam" id="PF00082">
    <property type="entry name" value="Peptidase_S8"/>
    <property type="match status" value="1"/>
</dbReference>
<keyword evidence="3 5" id="KW-0378">Hydrolase</keyword>
<evidence type="ECO:0000256" key="2">
    <source>
        <dbReference type="ARBA" id="ARBA00022670"/>
    </source>
</evidence>
<feature type="active site" description="Charge relay system" evidence="5">
    <location>
        <position position="35"/>
    </location>
</feature>
<evidence type="ECO:0000259" key="6">
    <source>
        <dbReference type="Pfam" id="PF00082"/>
    </source>
</evidence>
<name>A0AAW6DEM8_MEDGN</name>
<dbReference type="InterPro" id="IPR050131">
    <property type="entry name" value="Peptidase_S8_subtilisin-like"/>
</dbReference>
<gene>
    <name evidence="7" type="ORF">PNW85_16445</name>
</gene>
<dbReference type="AlphaFoldDB" id="A0AAW6DEM8"/>
<dbReference type="SUPFAM" id="SSF52743">
    <property type="entry name" value="Subtilisin-like"/>
    <property type="match status" value="1"/>
</dbReference>
<evidence type="ECO:0000256" key="3">
    <source>
        <dbReference type="ARBA" id="ARBA00022801"/>
    </source>
</evidence>
<dbReference type="InterPro" id="IPR036852">
    <property type="entry name" value="Peptidase_S8/S53_dom_sf"/>
</dbReference>
<dbReference type="Proteomes" id="UP001212160">
    <property type="component" value="Unassembled WGS sequence"/>
</dbReference>
<dbReference type="InterPro" id="IPR000209">
    <property type="entry name" value="Peptidase_S8/S53_dom"/>
</dbReference>
<keyword evidence="4 5" id="KW-0720">Serine protease</keyword>
<dbReference type="InterPro" id="IPR036736">
    <property type="entry name" value="ACP-like_sf"/>
</dbReference>
<evidence type="ECO:0000256" key="4">
    <source>
        <dbReference type="ARBA" id="ARBA00022825"/>
    </source>
</evidence>
<dbReference type="GO" id="GO:0004252">
    <property type="term" value="F:serine-type endopeptidase activity"/>
    <property type="evidence" value="ECO:0007669"/>
    <property type="project" value="UniProtKB-UniRule"/>
</dbReference>
<feature type="domain" description="Peptidase S8/S53" evidence="6">
    <location>
        <begin position="3"/>
        <end position="214"/>
    </location>
</feature>
<evidence type="ECO:0000256" key="1">
    <source>
        <dbReference type="ARBA" id="ARBA00011073"/>
    </source>
</evidence>
<comment type="caution">
    <text evidence="7">The sequence shown here is derived from an EMBL/GenBank/DDBJ whole genome shotgun (WGS) entry which is preliminary data.</text>
</comment>
<sequence length="324" mass="36447">MKPIVAVIDSGIDSNIVNNVTMDVLKKGEEDKCGHGTACAMIIKGIAPKADIISIPLLDENIEATSMELEKALSFCQEIDCNIINLSLSVTNLYTNNLKKICMGLYRQGKIIVSSVTNRKYSSLPASYDTVIGVRGKVFSSPMTYWFNKRDKIQLIADMTPVFTDFRLNRYFIFSGNSKAAALASGVIAHYFSRGLVGNIEELNEYMMQNSEKQEWGKINFESQIGDFYAPVLLKEEGLEMIRMKIYSLLKKHITFGQDFSPEESLFNIGVITEITVKKLFESLSELFNITIDLKNISPKDIVTVNNLVLAIQRICIEQGKWYV</sequence>
<reference evidence="7" key="1">
    <citation type="submission" date="2023-01" db="EMBL/GenBank/DDBJ databases">
        <title>Human gut microbiome strain richness.</title>
        <authorList>
            <person name="Chen-Liaw A."/>
        </authorList>
    </citation>
    <scope>NUCLEOTIDE SEQUENCE</scope>
    <source>
        <strain evidence="7">RTP21484st1_H11_RTP21484_190118</strain>
    </source>
</reference>
<protein>
    <submittedName>
        <fullName evidence="7">S8 family serine peptidase</fullName>
    </submittedName>
</protein>
<accession>A0AAW6DEM8</accession>
<dbReference type="RefSeq" id="WP_272108140.1">
    <property type="nucleotide sequence ID" value="NZ_JAQMLA010000070.1"/>
</dbReference>
<proteinExistence type="inferred from homology"/>
<dbReference type="Gene3D" id="1.10.1200.10">
    <property type="entry name" value="ACP-like"/>
    <property type="match status" value="1"/>
</dbReference>
<keyword evidence="2 5" id="KW-0645">Protease</keyword>
<dbReference type="PROSITE" id="PS51892">
    <property type="entry name" value="SUBTILASE"/>
    <property type="match status" value="1"/>
</dbReference>